<dbReference type="InterPro" id="IPR039421">
    <property type="entry name" value="Type_1_exporter"/>
</dbReference>
<evidence type="ECO:0000313" key="12">
    <source>
        <dbReference type="Proteomes" id="UP001595976"/>
    </source>
</evidence>
<dbReference type="SMART" id="SM00382">
    <property type="entry name" value="AAA"/>
    <property type="match status" value="1"/>
</dbReference>
<feature type="domain" description="ABC transmembrane type-1" evidence="10">
    <location>
        <begin position="411"/>
        <end position="690"/>
    </location>
</feature>
<evidence type="ECO:0000256" key="5">
    <source>
        <dbReference type="ARBA" id="ARBA00022840"/>
    </source>
</evidence>
<dbReference type="Gene3D" id="1.20.1560.10">
    <property type="entry name" value="ABC transporter type 1, transmembrane domain"/>
    <property type="match status" value="1"/>
</dbReference>
<feature type="transmembrane region" description="Helical" evidence="8">
    <location>
        <begin position="405"/>
        <end position="427"/>
    </location>
</feature>
<evidence type="ECO:0000256" key="2">
    <source>
        <dbReference type="ARBA" id="ARBA00005417"/>
    </source>
</evidence>
<keyword evidence="5" id="KW-0067">ATP-binding</keyword>
<keyword evidence="3 8" id="KW-0812">Transmembrane</keyword>
<comment type="subcellular location">
    <subcellularLocation>
        <location evidence="1">Cell membrane</location>
        <topology evidence="1">Multi-pass membrane protein</topology>
    </subcellularLocation>
</comment>
<organism evidence="11 12">
    <name type="scientific">Bosea minatitlanensis</name>
    <dbReference type="NCBI Taxonomy" id="128782"/>
    <lineage>
        <taxon>Bacteria</taxon>
        <taxon>Pseudomonadati</taxon>
        <taxon>Pseudomonadota</taxon>
        <taxon>Alphaproteobacteria</taxon>
        <taxon>Hyphomicrobiales</taxon>
        <taxon>Boseaceae</taxon>
        <taxon>Bosea</taxon>
    </lineage>
</organism>
<feature type="transmembrane region" description="Helical" evidence="8">
    <location>
        <begin position="633"/>
        <end position="657"/>
    </location>
</feature>
<dbReference type="InterPro" id="IPR022515">
    <property type="entry name" value="NHPM_micro_ABC2"/>
</dbReference>
<comment type="similarity">
    <text evidence="2">Belongs to the ABC transporter superfamily.</text>
</comment>
<protein>
    <submittedName>
        <fullName evidence="11">NHLP bacteriocin export ABC transporter permease/ATPase subunit</fullName>
    </submittedName>
</protein>
<accession>A0ABW0F2E5</accession>
<sequence>MLHEAPQRMAGSGTTPIERCGAVPVSVAGLRVDVGSADLYLDWPGRAGRRRRIASLDAHDIALPLSLTPPLSELPAEARFLAFPAPGSRLSSFAIEPFLKSLDAGEPAAIEAAERWIERTAQAAGRPLAGTMHLLEAGEATLVPGRVARPAQGILWASAADAALLTGLPGAAPVLPAMPAVPVTAAGVAVDRAAAITCRSSVALALEGGLSRGVLAHHERVKQALAFAEAGREDEEAAYIAGKGDRDRAVLAATVAPLLAPAAAGSLHGASLASVFSSVARASAVGLPNTPWSASDEYERQPVEQQIDALSGWAGVRARRIRLEPGWWRRGGQSIIGFRRDGGGPVALIAGTGWRGGYRIREAGRDRPVDARVAASLAQDGYIVQRRLPDTAMDGRGLLRFAAPLAWPALVAIVIIGLAGSLLGLVTPMATEILFETVIPAASHAELVQLTAGIAALGLGGMVFELVRSLLVLRLSTLLNTDLEGAVWDRLLRLPAGFFRSYTAGDLALRAAAINQMRDAVSGTAISSLLSAVFSVSSLALILYYEWRLALVAIGLVIVQLVVMVAVNLRMLGWKRQALETDGRLQALALQLIQGIAKLKVAGAEARAFARWSPLFIARRALGFRQGALSSGFSAFGTAFGIASTALLVGIVGLGGIEIGIGRFVAFNAAYGQFVSATLSLGSVLPALMSLKPLYGRAAPLLAALPENLGRQGARHDLRGGIEVRDVVFRYRGEGPAVLDGVSIKAKAGEFVGIVGASGSGKSTLMRVLLGFETPESGSVFFDDQELGSLDPRALRRQMGVVLQSSRATSGTILDNILNGAALTEADAWEAARLAGLEADIRAMPMRMYTFVGEDGTLLSGGQRQRLLIARAVVRRPRILLFDEATSALDNRTQQIVSEGLEWLDATRVVIAHRLSTIQHADRIYVLQGGRVAEEGSYRELLERGGLFAQLALRQVA</sequence>
<dbReference type="InterPro" id="IPR017871">
    <property type="entry name" value="ABC_transporter-like_CS"/>
</dbReference>
<feature type="domain" description="ABC transporter" evidence="9">
    <location>
        <begin position="722"/>
        <end position="954"/>
    </location>
</feature>
<dbReference type="InterPro" id="IPR003439">
    <property type="entry name" value="ABC_transporter-like_ATP-bd"/>
</dbReference>
<dbReference type="SUPFAM" id="SSF90123">
    <property type="entry name" value="ABC transporter transmembrane region"/>
    <property type="match status" value="1"/>
</dbReference>
<dbReference type="Proteomes" id="UP001595976">
    <property type="component" value="Unassembled WGS sequence"/>
</dbReference>
<dbReference type="Pfam" id="PF00005">
    <property type="entry name" value="ABC_tran"/>
    <property type="match status" value="1"/>
</dbReference>
<dbReference type="InterPro" id="IPR011527">
    <property type="entry name" value="ABC1_TM_dom"/>
</dbReference>
<dbReference type="SUPFAM" id="SSF52540">
    <property type="entry name" value="P-loop containing nucleoside triphosphate hydrolases"/>
    <property type="match status" value="1"/>
</dbReference>
<name>A0ABW0F2E5_9HYPH</name>
<evidence type="ECO:0000256" key="1">
    <source>
        <dbReference type="ARBA" id="ARBA00004651"/>
    </source>
</evidence>
<evidence type="ECO:0000259" key="10">
    <source>
        <dbReference type="PROSITE" id="PS50929"/>
    </source>
</evidence>
<feature type="transmembrane region" description="Helical" evidence="8">
    <location>
        <begin position="520"/>
        <end position="543"/>
    </location>
</feature>
<evidence type="ECO:0000256" key="7">
    <source>
        <dbReference type="ARBA" id="ARBA00023136"/>
    </source>
</evidence>
<keyword evidence="7 8" id="KW-0472">Membrane</keyword>
<dbReference type="Pfam" id="PF00664">
    <property type="entry name" value="ABC_membrane"/>
    <property type="match status" value="1"/>
</dbReference>
<dbReference type="NCBIfam" id="TIGR03797">
    <property type="entry name" value="NHLM_micro_ABC2"/>
    <property type="match status" value="1"/>
</dbReference>
<gene>
    <name evidence="11" type="ORF">ACFPK2_11380</name>
</gene>
<evidence type="ECO:0000313" key="11">
    <source>
        <dbReference type="EMBL" id="MFC5293589.1"/>
    </source>
</evidence>
<keyword evidence="12" id="KW-1185">Reference proteome</keyword>
<dbReference type="InterPro" id="IPR003593">
    <property type="entry name" value="AAA+_ATPase"/>
</dbReference>
<dbReference type="PROSITE" id="PS50893">
    <property type="entry name" value="ABC_TRANSPORTER_2"/>
    <property type="match status" value="1"/>
</dbReference>
<dbReference type="InterPro" id="IPR027417">
    <property type="entry name" value="P-loop_NTPase"/>
</dbReference>
<evidence type="ECO:0000256" key="8">
    <source>
        <dbReference type="SAM" id="Phobius"/>
    </source>
</evidence>
<keyword evidence="4" id="KW-0547">Nucleotide-binding</keyword>
<reference evidence="12" key="1">
    <citation type="journal article" date="2019" name="Int. J. Syst. Evol. Microbiol.">
        <title>The Global Catalogue of Microorganisms (GCM) 10K type strain sequencing project: providing services to taxonomists for standard genome sequencing and annotation.</title>
        <authorList>
            <consortium name="The Broad Institute Genomics Platform"/>
            <consortium name="The Broad Institute Genome Sequencing Center for Infectious Disease"/>
            <person name="Wu L."/>
            <person name="Ma J."/>
        </authorList>
    </citation>
    <scope>NUCLEOTIDE SEQUENCE [LARGE SCALE GENOMIC DNA]</scope>
    <source>
        <strain evidence="12">CGMCC 1.15643</strain>
    </source>
</reference>
<dbReference type="PROSITE" id="PS50929">
    <property type="entry name" value="ABC_TM1F"/>
    <property type="match status" value="1"/>
</dbReference>
<evidence type="ECO:0000256" key="6">
    <source>
        <dbReference type="ARBA" id="ARBA00022989"/>
    </source>
</evidence>
<dbReference type="PANTHER" id="PTHR24221">
    <property type="entry name" value="ATP-BINDING CASSETTE SUB-FAMILY B"/>
    <property type="match status" value="1"/>
</dbReference>
<proteinExistence type="inferred from homology"/>
<dbReference type="PANTHER" id="PTHR24221:SF654">
    <property type="entry name" value="ATP-BINDING CASSETTE SUB-FAMILY B MEMBER 6"/>
    <property type="match status" value="1"/>
</dbReference>
<dbReference type="PROSITE" id="PS00211">
    <property type="entry name" value="ABC_TRANSPORTER_1"/>
    <property type="match status" value="1"/>
</dbReference>
<evidence type="ECO:0000259" key="9">
    <source>
        <dbReference type="PROSITE" id="PS50893"/>
    </source>
</evidence>
<evidence type="ECO:0000256" key="4">
    <source>
        <dbReference type="ARBA" id="ARBA00022741"/>
    </source>
</evidence>
<feature type="transmembrane region" description="Helical" evidence="8">
    <location>
        <begin position="549"/>
        <end position="569"/>
    </location>
</feature>
<dbReference type="EMBL" id="JBHSLI010000004">
    <property type="protein sequence ID" value="MFC5293589.1"/>
    <property type="molecule type" value="Genomic_DNA"/>
</dbReference>
<dbReference type="Gene3D" id="3.40.50.300">
    <property type="entry name" value="P-loop containing nucleotide triphosphate hydrolases"/>
    <property type="match status" value="1"/>
</dbReference>
<dbReference type="InterPro" id="IPR036640">
    <property type="entry name" value="ABC1_TM_sf"/>
</dbReference>
<comment type="caution">
    <text evidence="11">The sequence shown here is derived from an EMBL/GenBank/DDBJ whole genome shotgun (WGS) entry which is preliminary data.</text>
</comment>
<keyword evidence="6 8" id="KW-1133">Transmembrane helix</keyword>
<evidence type="ECO:0000256" key="3">
    <source>
        <dbReference type="ARBA" id="ARBA00022692"/>
    </source>
</evidence>